<dbReference type="InterPro" id="IPR041658">
    <property type="entry name" value="AAA_lid_11"/>
</dbReference>
<evidence type="ECO:0000256" key="3">
    <source>
        <dbReference type="ARBA" id="ARBA00008887"/>
    </source>
</evidence>
<dbReference type="Pfam" id="PF12775">
    <property type="entry name" value="AAA_7"/>
    <property type="match status" value="1"/>
</dbReference>
<feature type="domain" description="AAA+ ATPase" evidence="17">
    <location>
        <begin position="2213"/>
        <end position="2375"/>
    </location>
</feature>
<dbReference type="GO" id="GO:0005524">
    <property type="term" value="F:ATP binding"/>
    <property type="evidence" value="ECO:0007669"/>
    <property type="project" value="UniProtKB-KW"/>
</dbReference>
<evidence type="ECO:0000256" key="4">
    <source>
        <dbReference type="ARBA" id="ARBA00022490"/>
    </source>
</evidence>
<dbReference type="InterPro" id="IPR004273">
    <property type="entry name" value="Dynein_heavy_D6_P-loop"/>
</dbReference>
<dbReference type="InterPro" id="IPR042222">
    <property type="entry name" value="Dynein_2_N"/>
</dbReference>
<dbReference type="InterPro" id="IPR043160">
    <property type="entry name" value="Dynein_C_barrel"/>
</dbReference>
<dbReference type="Pfam" id="PF18198">
    <property type="entry name" value="AAA_lid_11"/>
    <property type="match status" value="1"/>
</dbReference>
<accession>A0A8J6B9T9</accession>
<dbReference type="Pfam" id="PF08393">
    <property type="entry name" value="DHC_N2"/>
    <property type="match status" value="1"/>
</dbReference>
<dbReference type="FunFam" id="1.20.140.100:FF:000004">
    <property type="entry name" value="Dynein axonemal heavy chain 6"/>
    <property type="match status" value="1"/>
</dbReference>
<evidence type="ECO:0000313" key="18">
    <source>
        <dbReference type="EMBL" id="KAG9395747.1"/>
    </source>
</evidence>
<dbReference type="Pfam" id="PF12774">
    <property type="entry name" value="AAA_6"/>
    <property type="match status" value="1"/>
</dbReference>
<evidence type="ECO:0000256" key="12">
    <source>
        <dbReference type="ARBA" id="ARBA00023175"/>
    </source>
</evidence>
<dbReference type="InterPro" id="IPR041228">
    <property type="entry name" value="Dynein_C"/>
</dbReference>
<keyword evidence="5" id="KW-0493">Microtubule</keyword>
<dbReference type="FunFam" id="1.10.8.720:FF:000001">
    <property type="entry name" value="dynein heavy chain 7, axonemal"/>
    <property type="match status" value="1"/>
</dbReference>
<comment type="caution">
    <text evidence="18">The sequence shown here is derived from an EMBL/GenBank/DDBJ whole genome shotgun (WGS) entry which is preliminary data.</text>
</comment>
<dbReference type="InterPro" id="IPR026983">
    <property type="entry name" value="DHC"/>
</dbReference>
<dbReference type="Gene3D" id="1.10.8.710">
    <property type="match status" value="1"/>
</dbReference>
<dbReference type="Pfam" id="PF17852">
    <property type="entry name" value="Dynein_AAA_lid"/>
    <property type="match status" value="1"/>
</dbReference>
<dbReference type="FunFam" id="1.20.920.20:FF:000006">
    <property type="entry name" value="Dynein, axonemal, heavy chain 6"/>
    <property type="match status" value="1"/>
</dbReference>
<dbReference type="Gene3D" id="3.40.50.300">
    <property type="entry name" value="P-loop containing nucleotide triphosphate hydrolases"/>
    <property type="match status" value="5"/>
</dbReference>
<evidence type="ECO:0000259" key="17">
    <source>
        <dbReference type="SMART" id="SM00382"/>
    </source>
</evidence>
<feature type="compositionally biased region" description="Low complexity" evidence="16">
    <location>
        <begin position="18"/>
        <end position="31"/>
    </location>
</feature>
<dbReference type="FunFam" id="1.20.58.1120:FF:000007">
    <property type="entry name" value="Dynein heavy chain 4"/>
    <property type="match status" value="1"/>
</dbReference>
<feature type="coiled-coil region" evidence="15">
    <location>
        <begin position="2670"/>
        <end position="2739"/>
    </location>
</feature>
<evidence type="ECO:0000256" key="15">
    <source>
        <dbReference type="SAM" id="Coils"/>
    </source>
</evidence>
<dbReference type="Pfam" id="PF03028">
    <property type="entry name" value="Dynein_heavy"/>
    <property type="match status" value="1"/>
</dbReference>
<evidence type="ECO:0000256" key="13">
    <source>
        <dbReference type="ARBA" id="ARBA00023212"/>
    </source>
</evidence>
<dbReference type="InterPro" id="IPR054354">
    <property type="entry name" value="DYNC2H1-like_lid"/>
</dbReference>
<feature type="domain" description="AAA+ ATPase" evidence="17">
    <location>
        <begin position="1861"/>
        <end position="2014"/>
    </location>
</feature>
<comment type="subcellular location">
    <subcellularLocation>
        <location evidence="1">Cell projection</location>
        <location evidence="1">Cilium</location>
        <location evidence="1">Flagellum</location>
    </subcellularLocation>
    <subcellularLocation>
        <location evidence="2">Cytoplasm</location>
        <location evidence="2">Cytoskeleton</location>
        <location evidence="2">Cilium axoneme</location>
    </subcellularLocation>
</comment>
<keyword evidence="7" id="KW-0067">ATP-binding</keyword>
<organism evidence="18 19">
    <name type="scientific">Carpediemonas membranifera</name>
    <dbReference type="NCBI Taxonomy" id="201153"/>
    <lineage>
        <taxon>Eukaryota</taxon>
        <taxon>Metamonada</taxon>
        <taxon>Carpediemonas-like organisms</taxon>
        <taxon>Carpediemonas</taxon>
    </lineage>
</organism>
<dbReference type="Pfam" id="PF12780">
    <property type="entry name" value="AAA_8"/>
    <property type="match status" value="1"/>
</dbReference>
<dbReference type="GO" id="GO:0045505">
    <property type="term" value="F:dynein intermediate chain binding"/>
    <property type="evidence" value="ECO:0007669"/>
    <property type="project" value="InterPro"/>
</dbReference>
<dbReference type="OrthoDB" id="5593012at2759"/>
<dbReference type="GO" id="GO:0007018">
    <property type="term" value="P:microtubule-based movement"/>
    <property type="evidence" value="ECO:0007669"/>
    <property type="project" value="InterPro"/>
</dbReference>
<dbReference type="InterPro" id="IPR035699">
    <property type="entry name" value="AAA_6"/>
</dbReference>
<dbReference type="GO" id="GO:0008569">
    <property type="term" value="F:minus-end-directed microtubule motor activity"/>
    <property type="evidence" value="ECO:0007669"/>
    <property type="project" value="InterPro"/>
</dbReference>
<evidence type="ECO:0000256" key="9">
    <source>
        <dbReference type="ARBA" id="ARBA00023017"/>
    </source>
</evidence>
<keyword evidence="9" id="KW-0243">Dynein</keyword>
<dbReference type="PANTHER" id="PTHR22878:SF68">
    <property type="entry name" value="DYNEIN HEAVY CHAIN 6, AXONEMAL-LIKE"/>
    <property type="match status" value="1"/>
</dbReference>
<dbReference type="Gene3D" id="1.20.140.100">
    <property type="entry name" value="Dynein heavy chain, N-terminal domain 2"/>
    <property type="match status" value="1"/>
</dbReference>
<dbReference type="Gene3D" id="1.20.920.20">
    <property type="match status" value="1"/>
</dbReference>
<feature type="region of interest" description="Disordered" evidence="16">
    <location>
        <begin position="1"/>
        <end position="40"/>
    </location>
</feature>
<evidence type="ECO:0000256" key="6">
    <source>
        <dbReference type="ARBA" id="ARBA00022741"/>
    </source>
</evidence>
<evidence type="ECO:0000256" key="1">
    <source>
        <dbReference type="ARBA" id="ARBA00004230"/>
    </source>
</evidence>
<proteinExistence type="inferred from homology"/>
<dbReference type="GO" id="GO:0005874">
    <property type="term" value="C:microtubule"/>
    <property type="evidence" value="ECO:0007669"/>
    <property type="project" value="UniProtKB-KW"/>
</dbReference>
<sequence length="3925" mass="440534">MLLSPTRKASAQPPLQSPATPAAARTPLATRNNSSFRDDAKPEIGFTYLKPKQQSASQQRGVPNFYDLDECDFTECGSNYFTLSSDGVTHMVNGLSEFTPLDVWQREKLIFSRIIEIPFFYHFQVWKAFVTWRRTIRQAKIAKARTKLSKSLFALDPHIRVALFEVRQHCQDLAAIQPMNIPDQPLVLDDFEHQQTMACAAAGKEIDKIVTDIANLVLDACERAMTAAGFGLPDVDSPKKNSDEVHETYTEQALKRSECRRLTNFIRLTDYLVVDALYLMTLSIERAILARVRELSTKMAPDAVEFTDEGLEIVGPAPIGKDIAAPLFSTDAELVDSELRINPLGSQFTHLVDSSLDEIVTLADNVQRLVTHEAFDQYTLTGAGDGSELPEPPSVQVMFTVNPEFTDLAAELRSTVEKTSKEAVGFLGKLDKVVETYHRGMSTDIAETLRNTQPDVEAYQRLLTQADRDVALVNSIPDAIDCGCIRVSMKSLVETLRPIPVQAQKALHDAIPGFIHNLAAGLLSDLGVADSSLSKQPADVPSFVSYLDTLDEALNHIDSWDEQFIQVRNLYQLLDESSIPVPAEDLAEFQSLSETIQQLKASMEFSEQGRDASIAKYSAELEQLVEVLRGDINTLRTDAQDSKFDSPDSIDNSSLMVAATTELKTRLKKLQGTAKEYEQHHDRFNMSEPKFEDLEDVAQLVNLRHQLWDTLASWDTQADGWLATAFADLETEDIQARVQRASKTVFMLDKGLPGCPVVPIVREKVDKFKRSLPIAVDLRNPSMTERHWAKVEEALGAAVPEGDEFTFGWLLENGALAHVEDLNTISVEASNEATLLGMIQKIADNWVSAELTLVNHRDQSSVFILTSLDDVMAQLEDNLVTVSTIRSSRFAYAVAEQIEEWDTKLNVFSDTLDEWIVFQKNWLYLEVIFGAADIQRQLPTEAKLFDNADRFWKKTMLTTRDFPNALAAATTAGLCDEFKEHNATLEKIQKSLEEYLETKCMAFPRFYFLSNDELLEILAQTRDPTAVQPHLRKCFDNLYHLTFDMNGVDIIAMTSGEGEKISLSMPGKPALKARGPVESWLGGVEKTMREALHREMKQCVEDYTSQDHDHWVKTHPAQLILAVEQVYWCRQITAALQSPQPAAGLAAYKKKWAEHLGGLVEMVRSQLTKLERAALTALITIDVHSRDTLDELVNDGTSAVTDFDWAKRLRYYWEPAVDDCVIRQISAEFRYSYEYLGCTPRLVITPLTDRCYITLTSALQLRLGGAPAGPAGTGKTETTKDLAKAMAMQCVVFNCSDGLDYKMMGRFFKGLAQCGAWCCFDEFNRIDIEVLSVIASQILSIKNAMMEDRDRFIFEGSEIKLDQKCGFFITMNPGYAGRTELPDNLKALFRGVTMMVPDYALIAEIMLFAEGFLTAKTLSRKMTQLYKLSSEQLSQQDHYDFGMRAVKSVLVMAGGLKRGNPSLGEDIVLIRAMRDSNVPKFLAEDVPLFMGIVQDLFPGVKIPSTNYGTLQDAIEAKLLEQKLQVTSKIVNKVLQLYETMNVRHNPKSITMSELYGSFDEISHEWKDGLVASMAREIMRDTTTDDKWIVFDGPVDALWIENMNTVLDDNKMLCLANSERIKLNDTVHMVFEVQDLAVASPATVSRCGMVYVDPSDLGWHPYVKSYVEHHAPECFTLEDRNHLMELFDTTVPEALKWCDKHKAIVPAINTTLVTSMCHLITALFEAKTTGGLLTHDETPKSEGPDQLKEPLLNFKELEGKARGAWLTMFFEFAYIWGIGGAFVATAQEEFDHHAREALSHLTPSIPPMGSVFDYVISNTHNNFVPWTVSEFKYDPAVPYFQMLVPTVDSVRFGYITEIMSRIKQHVLHTGSSGTGKSSIVNSILSQLNEVGQVVMIPVGFSARTDAARTQQMIEARLEKRRKKILGPPAGKRGLVFVDDLNMPALEEYGAQPPVEILRQFLCYNGWYDRDQLFFKELADVSLVAACAPPGGGRNNITPRMVRHFLMTSIPEQSEDGLKRIFSSILGGFLGQFGPDRAAHTDSAIKASIAVYRSCLETLRPTPSKVHYTFNLRDLSKIIQGMTSVRKGVIPDKESIARLWVHESMRVFHDRLINEDDRHWLTTELNSIVGKCFDFSWDHEEVFVEHPIMFGSFMKMGAPAEERFYEQITDMNRCGKVLTDYLDELNMSGKNEMRLVFFKDAMEHVARISRIIRQPRGNALLVGVGGSGKQSLTRLAAFMAEYECFQIELSRHYGNNEFREDLKKCYNIAGVDGKPMVFLLSDTQIIDESFLEDVNNILNSGEVPNLFENDEMDQIINTLRPVAKKAGLLESRESVKSFFIQRVRDNFHIVLAMSPVGSDFRTRMRMFPSLINVCTIDWFTRWPEQALLSVAEFFFAEEDMDDDVKKAISELCVQLHLTVEAEAEEFYRTDQRRYYTTPTSYLELIALYRTMLHKKTDEQQSNLNKLVVGLQKLQETDEQVALLKEELVALEPQLKVSAEETDKLLVTLSAETKAAEDLRKVAMAEEKVVQKQAAECKGIADSAKKDLDEAIPALKAAVKSLNALNKNDISEIKSFKTPPELVKVVMEAICVLLKKKPDWQNSKELLSDSSFLNKLYEYDKDNIPESILKKLAKYIDNPNFVPEKVEKVSVAAKSLCMWAHAMHKYAIIFREVEPKRKALEAAQAELDTAQAQLDEKQAKLREVEAKLADLQANFDQKQQQKQELEQKIALTAARFERATQLTAALGSEKERWSVTAAKIRENIKNIAGDILIASGAVAYLGAFTAPYRQKLMTRWMELCNAKGVPTSEDVSLVNTLSSAVEVRGWAMHQLPADALSIENAIMCTRGQRWPLMIDPQGQAVRWIRAMEKSAGLKIVRPTDPNMLRTMEHAIRLGSPVLLENVEEELDPALNPILQRQVFKKQGQLMIRLGETDVDYDPNFKLYITSKLPNPNLSPETQVMVTLINFTVTQSGLEDQLLGHVVRHERPDLEQQRDSIIVSVAQDKKQVAELEDKILELLSKSEGNILDDEVLINTLNESKTTSAAIQIRLEEAEKTEAEVNEAREGYRSIALRGSQLYFTLASMANVDRMYQFSLAYFLQLFGIVLQQTPPSDSISVRLNALIENATSSVYNNVCRGLFERHKLVFSFLMSTRILLGSGDITEDEWTQFIRGPMAVPQDALDKLVADVQRPEQLSELTWTRLAAMQIGLADSGFGDVLANVKTNLGAWLEWSADANLHIKPLPTAFDNPDDAGTEEAPRTPVTTFQRLLLLRAFREEKLVFGISHHVERHLGRRFIESPPMSLPEIFKDSACNVPLVFVLSTGADPMASLQTFAADCGMADKLSMVSLGQGQGPIAEKEITRARKDGSWVFLANCHLAASWMIDLERIVESFNDVETRPVDGFRLWLSSMPTDKFPVVVLQNAIKMTNEPPKGLRANVLRNYQNMRPQYITGLASHTNDHAWRKLLFGLGFFHALVQERRKFGAVGWNIQYEFSNSDYEVSCKMLNMLLSEQDHISWDAIRYLIAEINYGGRVTDDWDRRMMAATLNSLFKPDILDEKFALADGGVYYVPDDGNLSDYIAYIENLPLSEPPAVFGMHDNADIAFQQRETNLALDSVVSAIGRGGGSSGSATSADETTMELIKSIIETLPDLLNPDDAGPTTFVPGPGDGSLMHSLSTVLSQEIIRFNKVLTVVRATSEELVKAIQGLIVMSEDLDAMSQAVFANQVPKLWSAVAYPSLKPLSSWVQDLKDRIAFMHDWLVSGRPRSYWLPGFFFPQGFLTGVLQTFSRDHQVAIDSVVFRFTVFNSVDPAEIDSARVDPDGYMIHGLYMDSAAWDFGKGIMATPPFRQLYCPLPVIQLLPTTDEVAANTSDVPGTNLYAAPLYKTADRYGVLSTTGRSTNFILPIMLPCAEDPDYWVLQGTALLCALSN</sequence>
<evidence type="ECO:0000313" key="19">
    <source>
        <dbReference type="Proteomes" id="UP000717585"/>
    </source>
</evidence>
<dbReference type="FunFam" id="3.20.180.20:FF:000003">
    <property type="entry name" value="Dynein heavy chain 12, axonemal"/>
    <property type="match status" value="1"/>
</dbReference>
<dbReference type="Gene3D" id="6.10.140.1060">
    <property type="match status" value="1"/>
</dbReference>
<dbReference type="FunFam" id="3.40.50.300:FF:001145">
    <property type="entry name" value="Putative dynein heavy chain"/>
    <property type="match status" value="1"/>
</dbReference>
<dbReference type="Pfam" id="PF12781">
    <property type="entry name" value="AAA_9"/>
    <property type="match status" value="1"/>
</dbReference>
<dbReference type="FunFam" id="1.20.920.30:FF:000005">
    <property type="entry name" value="Dynein, axonemal, heavy chain 2"/>
    <property type="match status" value="1"/>
</dbReference>
<evidence type="ECO:0000256" key="14">
    <source>
        <dbReference type="ARBA" id="ARBA00023273"/>
    </source>
</evidence>
<keyword evidence="10 15" id="KW-0175">Coiled coil</keyword>
<dbReference type="FunFam" id="1.10.8.710:FF:000004">
    <property type="entry name" value="Dynein axonemal heavy chain 6"/>
    <property type="match status" value="1"/>
</dbReference>
<dbReference type="FunFam" id="3.40.50.300:FF:000063">
    <property type="entry name" value="dynein heavy chain 6, axonemal"/>
    <property type="match status" value="1"/>
</dbReference>
<dbReference type="Gene3D" id="1.20.58.1120">
    <property type="match status" value="1"/>
</dbReference>
<dbReference type="Gene3D" id="1.10.287.2620">
    <property type="match status" value="1"/>
</dbReference>
<dbReference type="InterPro" id="IPR035706">
    <property type="entry name" value="AAA_9"/>
</dbReference>
<dbReference type="InterPro" id="IPR024317">
    <property type="entry name" value="Dynein_heavy_chain_D4_dom"/>
</dbReference>
<dbReference type="Gene3D" id="1.20.1270.280">
    <property type="match status" value="1"/>
</dbReference>
<protein>
    <submittedName>
        <fullName evidence="18">Dynein heavy chain and region D6 of dynein motor</fullName>
    </submittedName>
</protein>
<dbReference type="Pfam" id="PF18199">
    <property type="entry name" value="Dynein_C"/>
    <property type="match status" value="1"/>
</dbReference>
<dbReference type="Gene3D" id="1.10.8.720">
    <property type="entry name" value="Region D6 of dynein motor"/>
    <property type="match status" value="1"/>
</dbReference>
<dbReference type="FunFam" id="3.10.490.20:FF:000009">
    <property type="entry name" value="Dynein heavy chain 4"/>
    <property type="match status" value="1"/>
</dbReference>
<dbReference type="Proteomes" id="UP000717585">
    <property type="component" value="Unassembled WGS sequence"/>
</dbReference>
<dbReference type="InterPro" id="IPR042228">
    <property type="entry name" value="Dynein_linker_3"/>
</dbReference>
<dbReference type="InterPro" id="IPR003593">
    <property type="entry name" value="AAA+_ATPase"/>
</dbReference>
<dbReference type="InterPro" id="IPR027417">
    <property type="entry name" value="P-loop_NTPase"/>
</dbReference>
<dbReference type="Pfam" id="PF12777">
    <property type="entry name" value="MT"/>
    <property type="match status" value="1"/>
</dbReference>
<reference evidence="18" key="1">
    <citation type="submission" date="2021-05" db="EMBL/GenBank/DDBJ databases">
        <title>A free-living protist that lacks canonical eukaryotic 1 DNA replication and segregation systems.</title>
        <authorList>
            <person name="Salas-Leiva D.E."/>
            <person name="Tromer E.C."/>
            <person name="Curtis B.A."/>
            <person name="Jerlstrom-Hultqvist J."/>
            <person name="Kolisko M."/>
            <person name="Yi Z."/>
            <person name="Salas-Leiva J.S."/>
            <person name="Gallot-Lavallee L."/>
            <person name="Kops G.J.P.L."/>
            <person name="Archibald J.M."/>
            <person name="Simpson A.G.B."/>
            <person name="Roger A.J."/>
        </authorList>
    </citation>
    <scope>NUCLEOTIDE SEQUENCE</scope>
    <source>
        <strain evidence="18">BICM</strain>
    </source>
</reference>
<dbReference type="GO" id="GO:0030286">
    <property type="term" value="C:dynein complex"/>
    <property type="evidence" value="ECO:0007669"/>
    <property type="project" value="UniProtKB-KW"/>
</dbReference>
<dbReference type="Gene3D" id="1.20.920.30">
    <property type="match status" value="1"/>
</dbReference>
<dbReference type="Gene3D" id="1.10.8.1220">
    <property type="match status" value="1"/>
</dbReference>
<dbReference type="EMBL" id="JAHDYR010000008">
    <property type="protein sequence ID" value="KAG9395747.1"/>
    <property type="molecule type" value="Genomic_DNA"/>
</dbReference>
<name>A0A8J6B9T9_9EUKA</name>
<dbReference type="InterPro" id="IPR043157">
    <property type="entry name" value="Dynein_AAA1S"/>
</dbReference>
<dbReference type="InterPro" id="IPR013602">
    <property type="entry name" value="Dynein_heavy_linker"/>
</dbReference>
<dbReference type="SMART" id="SM00382">
    <property type="entry name" value="AAA"/>
    <property type="match status" value="3"/>
</dbReference>
<dbReference type="Gene3D" id="3.20.180.20">
    <property type="entry name" value="Dynein heavy chain, N-terminal domain 2"/>
    <property type="match status" value="1"/>
</dbReference>
<keyword evidence="11" id="KW-0969">Cilium</keyword>
<evidence type="ECO:0000256" key="16">
    <source>
        <dbReference type="SAM" id="MobiDB-lite"/>
    </source>
</evidence>
<dbReference type="FunFam" id="3.40.50.300:FF:000362">
    <property type="entry name" value="Dynein, axonemal, heavy chain 6"/>
    <property type="match status" value="1"/>
</dbReference>
<dbReference type="SUPFAM" id="SSF52540">
    <property type="entry name" value="P-loop containing nucleoside triphosphate hydrolases"/>
    <property type="match status" value="4"/>
</dbReference>
<gene>
    <name evidence="18" type="ORF">J8273_2654</name>
</gene>
<evidence type="ECO:0000256" key="8">
    <source>
        <dbReference type="ARBA" id="ARBA00022846"/>
    </source>
</evidence>
<comment type="similarity">
    <text evidence="3">Belongs to the dynein heavy chain family.</text>
</comment>
<keyword evidence="4" id="KW-0963">Cytoplasm</keyword>
<evidence type="ECO:0000256" key="11">
    <source>
        <dbReference type="ARBA" id="ARBA00023069"/>
    </source>
</evidence>
<keyword evidence="6" id="KW-0547">Nucleotide-binding</keyword>
<dbReference type="InterPro" id="IPR042219">
    <property type="entry name" value="AAA_lid_11_sf"/>
</dbReference>
<keyword evidence="19" id="KW-1185">Reference proteome</keyword>
<keyword evidence="14" id="KW-0966">Cell projection</keyword>
<dbReference type="GO" id="GO:0031514">
    <property type="term" value="C:motile cilium"/>
    <property type="evidence" value="ECO:0007669"/>
    <property type="project" value="UniProtKB-SubCell"/>
</dbReference>
<feature type="coiled-coil region" evidence="15">
    <location>
        <begin position="2997"/>
        <end position="3052"/>
    </location>
</feature>
<keyword evidence="8" id="KW-0282">Flagellum</keyword>
<dbReference type="FunFam" id="1.10.8.1220:FF:000001">
    <property type="entry name" value="Dynein axonemal heavy chain 5"/>
    <property type="match status" value="1"/>
</dbReference>
<feature type="domain" description="AAA+ ATPase" evidence="17">
    <location>
        <begin position="1261"/>
        <end position="1400"/>
    </location>
</feature>
<evidence type="ECO:0000256" key="5">
    <source>
        <dbReference type="ARBA" id="ARBA00022701"/>
    </source>
</evidence>
<evidence type="ECO:0000256" key="7">
    <source>
        <dbReference type="ARBA" id="ARBA00022840"/>
    </source>
</evidence>
<evidence type="ECO:0000256" key="10">
    <source>
        <dbReference type="ARBA" id="ARBA00023054"/>
    </source>
</evidence>
<keyword evidence="12" id="KW-0505">Motor protein</keyword>
<dbReference type="Gene3D" id="3.10.490.20">
    <property type="match status" value="1"/>
</dbReference>
<evidence type="ECO:0000256" key="2">
    <source>
        <dbReference type="ARBA" id="ARBA00004430"/>
    </source>
</evidence>
<dbReference type="InterPro" id="IPR024743">
    <property type="entry name" value="Dynein_HC_stalk"/>
</dbReference>
<dbReference type="GO" id="GO:0005930">
    <property type="term" value="C:axoneme"/>
    <property type="evidence" value="ECO:0007669"/>
    <property type="project" value="UniProtKB-SubCell"/>
</dbReference>
<dbReference type="PANTHER" id="PTHR22878">
    <property type="entry name" value="DYNEIN HEAVY CHAIN 6, AXONEMAL-LIKE-RELATED"/>
    <property type="match status" value="1"/>
</dbReference>
<dbReference type="FunFam" id="3.40.50.300:FF:002141">
    <property type="entry name" value="Dynein heavy chain"/>
    <property type="match status" value="1"/>
</dbReference>
<dbReference type="GO" id="GO:0051959">
    <property type="term" value="F:dynein light intermediate chain binding"/>
    <property type="evidence" value="ECO:0007669"/>
    <property type="project" value="InterPro"/>
</dbReference>
<dbReference type="Pfam" id="PF22597">
    <property type="entry name" value="DYN_lid"/>
    <property type="match status" value="1"/>
</dbReference>
<keyword evidence="13" id="KW-0206">Cytoskeleton</keyword>
<dbReference type="InterPro" id="IPR041466">
    <property type="entry name" value="Dynein_AAA5_ext"/>
</dbReference>